<protein>
    <recommendedName>
        <fullName evidence="4">DUF4252 domain-containing protein</fullName>
    </recommendedName>
</protein>
<evidence type="ECO:0000256" key="1">
    <source>
        <dbReference type="SAM" id="SignalP"/>
    </source>
</evidence>
<organism evidence="2 3">
    <name type="scientific">Flavobacterium luteum</name>
    <dbReference type="NCBI Taxonomy" id="2026654"/>
    <lineage>
        <taxon>Bacteria</taxon>
        <taxon>Pseudomonadati</taxon>
        <taxon>Bacteroidota</taxon>
        <taxon>Flavobacteriia</taxon>
        <taxon>Flavobacteriales</taxon>
        <taxon>Flavobacteriaceae</taxon>
        <taxon>Flavobacterium</taxon>
    </lineage>
</organism>
<dbReference type="Proteomes" id="UP000490922">
    <property type="component" value="Unassembled WGS sequence"/>
</dbReference>
<sequence>MKKILFAALSLMVGMHCGIAQTNDFRNFRWGSTMEKVRAEEKAPFFSKLNNYELEYDDKLVGSNFKVLYIFNENKKLISGIYIFSRIYSNPELYYQDYSIFFKLLTQKYGIAAKEKETWNTTDPLFDKTNKKQAIADKNLNLYAVWNTERTTIKITLISIGNDIPSMQIHYTSKSLDELQDPNELKETLNKL</sequence>
<keyword evidence="3" id="KW-1185">Reference proteome</keyword>
<feature type="chain" id="PRO_5029666415" description="DUF4252 domain-containing protein" evidence="1">
    <location>
        <begin position="23"/>
        <end position="192"/>
    </location>
</feature>
<evidence type="ECO:0000313" key="3">
    <source>
        <dbReference type="Proteomes" id="UP000490922"/>
    </source>
</evidence>
<evidence type="ECO:0000313" key="2">
    <source>
        <dbReference type="EMBL" id="KAB1157881.1"/>
    </source>
</evidence>
<gene>
    <name evidence="2" type="ORF">F6464_02005</name>
</gene>
<feature type="signal peptide" evidence="1">
    <location>
        <begin position="1"/>
        <end position="22"/>
    </location>
</feature>
<dbReference type="AlphaFoldDB" id="A0A7J5AJU6"/>
<comment type="caution">
    <text evidence="2">The sequence shown here is derived from an EMBL/GenBank/DDBJ whole genome shotgun (WGS) entry which is preliminary data.</text>
</comment>
<accession>A0A7J5AJU6</accession>
<proteinExistence type="predicted"/>
<dbReference type="RefSeq" id="WP_151106074.1">
    <property type="nucleotide sequence ID" value="NZ_WAEM01000001.1"/>
</dbReference>
<dbReference type="EMBL" id="WAEM01000001">
    <property type="protein sequence ID" value="KAB1157881.1"/>
    <property type="molecule type" value="Genomic_DNA"/>
</dbReference>
<name>A0A7J5AJU6_9FLAO</name>
<evidence type="ECO:0008006" key="4">
    <source>
        <dbReference type="Google" id="ProtNLM"/>
    </source>
</evidence>
<dbReference type="OrthoDB" id="958015at2"/>
<keyword evidence="1" id="KW-0732">Signal</keyword>
<reference evidence="2 3" key="1">
    <citation type="submission" date="2019-09" db="EMBL/GenBank/DDBJ databases">
        <title>Flavobacterium sp. nov., isolated from glacier ice.</title>
        <authorList>
            <person name="Liu Q."/>
        </authorList>
    </citation>
    <scope>NUCLEOTIDE SEQUENCE [LARGE SCALE GENOMIC DNA]</scope>
    <source>
        <strain evidence="2 3">NBRC 112527</strain>
    </source>
</reference>